<dbReference type="PROSITE" id="PS51729">
    <property type="entry name" value="GNAT_YJDJ"/>
    <property type="match status" value="1"/>
</dbReference>
<dbReference type="Pfam" id="PF02566">
    <property type="entry name" value="OsmC"/>
    <property type="match status" value="1"/>
</dbReference>
<evidence type="ECO:0000313" key="4">
    <source>
        <dbReference type="EMBL" id="MFD1234541.1"/>
    </source>
</evidence>
<protein>
    <submittedName>
        <fullName evidence="4">GNAT family N-acetyltransferase</fullName>
        <ecNumber evidence="4">2.3.1.-</ecNumber>
    </submittedName>
</protein>
<dbReference type="InterPro" id="IPR000182">
    <property type="entry name" value="GNAT_dom"/>
</dbReference>
<keyword evidence="4" id="KW-0012">Acyltransferase</keyword>
<feature type="region of interest" description="Disordered" evidence="1">
    <location>
        <begin position="123"/>
        <end position="150"/>
    </location>
</feature>
<keyword evidence="4" id="KW-0808">Transferase</keyword>
<dbReference type="Proteomes" id="UP001597182">
    <property type="component" value="Unassembled WGS sequence"/>
</dbReference>
<dbReference type="EC" id="2.3.1.-" evidence="4"/>
<evidence type="ECO:0000256" key="1">
    <source>
        <dbReference type="SAM" id="MobiDB-lite"/>
    </source>
</evidence>
<dbReference type="InterPro" id="IPR015946">
    <property type="entry name" value="KH_dom-like_a/b"/>
</dbReference>
<dbReference type="SUPFAM" id="SSF82784">
    <property type="entry name" value="OsmC-like"/>
    <property type="match status" value="1"/>
</dbReference>
<gene>
    <name evidence="4" type="ORF">ACFQ34_14725</name>
</gene>
<dbReference type="GO" id="GO:0016746">
    <property type="term" value="F:acyltransferase activity"/>
    <property type="evidence" value="ECO:0007669"/>
    <property type="project" value="UniProtKB-KW"/>
</dbReference>
<dbReference type="EMBL" id="JBHTMB010000134">
    <property type="protein sequence ID" value="MFD1234541.1"/>
    <property type="molecule type" value="Genomic_DNA"/>
</dbReference>
<dbReference type="InterPro" id="IPR003718">
    <property type="entry name" value="OsmC/Ohr_fam"/>
</dbReference>
<dbReference type="Gene3D" id="3.40.630.30">
    <property type="match status" value="1"/>
</dbReference>
<evidence type="ECO:0000259" key="3">
    <source>
        <dbReference type="PROSITE" id="PS51729"/>
    </source>
</evidence>
<sequence>MSSEERAQVTEDLTDNTAESRFELRRDGELVGWLYYRHLRPDRYALLHTEVEPSHRRQGVAGATVRRVLDEIRARGGTVTAICSFVVDFLSRTTGYADLLDPRHPGYSDRAAAEAARREQADGRGVAEHAVSFERPSQEATRKEPDMSATDERIVATARATLPATNRLETEIRAGDFVGVADDPAVGTPGAGPTPTEYLMMALASCTAITLRSYADRKYDYAGDITVDVTYHEPTTVGASRYLHRTIRLSEEVPDQDFQSMINIVEKTPVTLLLQFAWSVRTEIANGPADTTTVPTTAS</sequence>
<evidence type="ECO:0000259" key="2">
    <source>
        <dbReference type="PROSITE" id="PS51186"/>
    </source>
</evidence>
<dbReference type="InterPro" id="IPR031165">
    <property type="entry name" value="GNAT_YJDJ"/>
</dbReference>
<dbReference type="Pfam" id="PF14542">
    <property type="entry name" value="Acetyltransf_CG"/>
    <property type="match status" value="1"/>
</dbReference>
<dbReference type="PROSITE" id="PS51186">
    <property type="entry name" value="GNAT"/>
    <property type="match status" value="1"/>
</dbReference>
<feature type="domain" description="N-acetyltransferase" evidence="2">
    <location>
        <begin position="1"/>
        <end position="114"/>
    </location>
</feature>
<dbReference type="SUPFAM" id="SSF55729">
    <property type="entry name" value="Acyl-CoA N-acyltransferases (Nat)"/>
    <property type="match status" value="1"/>
</dbReference>
<evidence type="ECO:0000313" key="5">
    <source>
        <dbReference type="Proteomes" id="UP001597182"/>
    </source>
</evidence>
<feature type="domain" description="N-acetyltransferase" evidence="3">
    <location>
        <begin position="14"/>
        <end position="101"/>
    </location>
</feature>
<dbReference type="InterPro" id="IPR016181">
    <property type="entry name" value="Acyl_CoA_acyltransferase"/>
</dbReference>
<dbReference type="PANTHER" id="PTHR39624:SF2">
    <property type="entry name" value="OSMC-LIKE PROTEIN"/>
    <property type="match status" value="1"/>
</dbReference>
<reference evidence="5" key="1">
    <citation type="journal article" date="2019" name="Int. J. Syst. Evol. Microbiol.">
        <title>The Global Catalogue of Microorganisms (GCM) 10K type strain sequencing project: providing services to taxonomists for standard genome sequencing and annotation.</title>
        <authorList>
            <consortium name="The Broad Institute Genomics Platform"/>
            <consortium name="The Broad Institute Genome Sequencing Center for Infectious Disease"/>
            <person name="Wu L."/>
            <person name="Ma J."/>
        </authorList>
    </citation>
    <scope>NUCLEOTIDE SEQUENCE [LARGE SCALE GENOMIC DNA]</scope>
    <source>
        <strain evidence="5">CCUG 49018</strain>
    </source>
</reference>
<dbReference type="PANTHER" id="PTHR39624">
    <property type="entry name" value="PROTEIN INVOLVED IN RIMO-MEDIATED BETA-METHYLTHIOLATION OF RIBOSOMAL PROTEIN S12 YCAO"/>
    <property type="match status" value="1"/>
</dbReference>
<dbReference type="Gene3D" id="3.30.300.20">
    <property type="match status" value="1"/>
</dbReference>
<dbReference type="InterPro" id="IPR036102">
    <property type="entry name" value="OsmC/Ohrsf"/>
</dbReference>
<organism evidence="4 5">
    <name type="scientific">Pseudonocardia benzenivorans</name>
    <dbReference type="NCBI Taxonomy" id="228005"/>
    <lineage>
        <taxon>Bacteria</taxon>
        <taxon>Bacillati</taxon>
        <taxon>Actinomycetota</taxon>
        <taxon>Actinomycetes</taxon>
        <taxon>Pseudonocardiales</taxon>
        <taxon>Pseudonocardiaceae</taxon>
        <taxon>Pseudonocardia</taxon>
    </lineage>
</organism>
<dbReference type="RefSeq" id="WP_346090074.1">
    <property type="nucleotide sequence ID" value="NZ_BAABKS010000006.1"/>
</dbReference>
<name>A0ABW3VGY2_9PSEU</name>
<proteinExistence type="predicted"/>
<comment type="caution">
    <text evidence="4">The sequence shown here is derived from an EMBL/GenBank/DDBJ whole genome shotgun (WGS) entry which is preliminary data.</text>
</comment>
<dbReference type="CDD" id="cd04301">
    <property type="entry name" value="NAT_SF"/>
    <property type="match status" value="1"/>
</dbReference>
<accession>A0ABW3VGY2</accession>
<feature type="compositionally biased region" description="Basic and acidic residues" evidence="1">
    <location>
        <begin position="136"/>
        <end position="150"/>
    </location>
</feature>
<keyword evidence="5" id="KW-1185">Reference proteome</keyword>